<feature type="repeat" description="ANK" evidence="4">
    <location>
        <begin position="440"/>
        <end position="472"/>
    </location>
</feature>
<organism evidence="7 8">
    <name type="scientific">Modicella reniformis</name>
    <dbReference type="NCBI Taxonomy" id="1440133"/>
    <lineage>
        <taxon>Eukaryota</taxon>
        <taxon>Fungi</taxon>
        <taxon>Fungi incertae sedis</taxon>
        <taxon>Mucoromycota</taxon>
        <taxon>Mortierellomycotina</taxon>
        <taxon>Mortierellomycetes</taxon>
        <taxon>Mortierellales</taxon>
        <taxon>Mortierellaceae</taxon>
        <taxon>Modicella</taxon>
    </lineage>
</organism>
<feature type="compositionally biased region" description="Low complexity" evidence="5">
    <location>
        <begin position="773"/>
        <end position="786"/>
    </location>
</feature>
<reference evidence="7" key="1">
    <citation type="journal article" date="2020" name="Fungal Divers.">
        <title>Resolving the Mortierellaceae phylogeny through synthesis of multi-gene phylogenetics and phylogenomics.</title>
        <authorList>
            <person name="Vandepol N."/>
            <person name="Liber J."/>
            <person name="Desiro A."/>
            <person name="Na H."/>
            <person name="Kennedy M."/>
            <person name="Barry K."/>
            <person name="Grigoriev I.V."/>
            <person name="Miller A.N."/>
            <person name="O'Donnell K."/>
            <person name="Stajich J.E."/>
            <person name="Bonito G."/>
        </authorList>
    </citation>
    <scope>NUCLEOTIDE SEQUENCE</scope>
    <source>
        <strain evidence="7">MES-2147</strain>
    </source>
</reference>
<dbReference type="GO" id="GO:0045732">
    <property type="term" value="P:positive regulation of protein catabolic process"/>
    <property type="evidence" value="ECO:0007669"/>
    <property type="project" value="TreeGrafter"/>
</dbReference>
<dbReference type="PANTHER" id="PTHR24136">
    <property type="entry name" value="SOWAH (DROSOPHILA) HOMOLOG"/>
    <property type="match status" value="1"/>
</dbReference>
<dbReference type="OrthoDB" id="366390at2759"/>
<evidence type="ECO:0000256" key="3">
    <source>
        <dbReference type="ARBA" id="ARBA00023043"/>
    </source>
</evidence>
<dbReference type="PANTHER" id="PTHR24136:SF15">
    <property type="entry name" value="ANK_REP_REGION DOMAIN-CONTAINING PROTEIN"/>
    <property type="match status" value="1"/>
</dbReference>
<dbReference type="SUPFAM" id="SSF48371">
    <property type="entry name" value="ARM repeat"/>
    <property type="match status" value="1"/>
</dbReference>
<sequence>MTSTKRNKNRAMPAHPPCLGRSLKNEDWPAETQKVTSEQILAFFREYAKKITTALAQYTTRGKTLSEEFLRQGSEHILSPPEDLLELYTSLLRENLDLNPKVKDALTDQAFAASTLIHGDNLEQHFRRQQHTTAQQRATCGCVVDHCDEALAFPEDSYEDEPDEEGDEDEEEDEDGEEDEDDDEEEEDSMDDEEYDDEDEPDVVNGYAHHYEESNVKMMAYEDEKLKLENVRRVREEERRIKEELRKKKISERQKQKEEKERILLLKRLRLEDEERRKREALEKQRRERLEEETRKKREAAEADQNARSFLFQCTMRSQIEIVKQIIGATPKDSCSLKGVPRFATAAAIRLMGWEYVTMVEGVGEVSEEKGTQETLLHVAVRVGCMDLVAFFIDKGAPLDALDKDGLSPLHTAAKHVSPFDIGKLLVEKTAYHIDRTCIIGKTALHYAAQNGYGDLVALLLQHHARINPLDHKGNTPEALAKIGLDSALSEKSTKSNTKQASSAKVQKYRNTLQHIQKSLMALKEAQHRKDVQLEEQRRKDEALAREEAEKDNAARKKLEDKLEADLRRRLEEEKELERLKAMTDPNGNNNNSNKKKKKKKGKTGNDLPSSATKDVPAPGSPTSKADHFLGIAASLSSTIPSGHIKSDVATLHVQSAVESETTAKASTAATITTATTTVTTTAATPTAVPVANGTKSAPARIPKPKTSYRPSQLVVSRMTDMGFPLRESRKALIQTEGRVEDAIDLLTSGAQLADDSEDEVEQAAERARAKARANAAKPAPAKAQETYANGHHNTAVRPSHQPSSSLTHNH</sequence>
<dbReference type="SMART" id="SM00248">
    <property type="entry name" value="ANK"/>
    <property type="match status" value="4"/>
</dbReference>
<feature type="compositionally biased region" description="Basic residues" evidence="5">
    <location>
        <begin position="594"/>
        <end position="603"/>
    </location>
</feature>
<dbReference type="Pfam" id="PF12796">
    <property type="entry name" value="Ank_2"/>
    <property type="match status" value="1"/>
</dbReference>
<dbReference type="PROSITE" id="PS50297">
    <property type="entry name" value="ANK_REP_REGION"/>
    <property type="match status" value="2"/>
</dbReference>
<evidence type="ECO:0000256" key="4">
    <source>
        <dbReference type="PROSITE-ProRule" id="PRU00023"/>
    </source>
</evidence>
<comment type="caution">
    <text evidence="7">The sequence shown here is derived from an EMBL/GenBank/DDBJ whole genome shotgun (WGS) entry which is preliminary data.</text>
</comment>
<dbReference type="InterPro" id="IPR015940">
    <property type="entry name" value="UBA"/>
</dbReference>
<dbReference type="Gene3D" id="1.10.8.10">
    <property type="entry name" value="DNA helicase RuvA subunit, C-terminal domain"/>
    <property type="match status" value="1"/>
</dbReference>
<dbReference type="InterPro" id="IPR002110">
    <property type="entry name" value="Ankyrin_rpt"/>
</dbReference>
<feature type="region of interest" description="Disordered" evidence="5">
    <location>
        <begin position="690"/>
        <end position="709"/>
    </location>
</feature>
<dbReference type="Pfam" id="PF22562">
    <property type="entry name" value="UBA_7"/>
    <property type="match status" value="1"/>
</dbReference>
<dbReference type="PROSITE" id="PS50030">
    <property type="entry name" value="UBA"/>
    <property type="match status" value="1"/>
</dbReference>
<name>A0A9P6IL58_9FUNG</name>
<feature type="region of interest" description="Disordered" evidence="5">
    <location>
        <begin position="751"/>
        <end position="811"/>
    </location>
</feature>
<feature type="region of interest" description="Disordered" evidence="5">
    <location>
        <begin position="278"/>
        <end position="299"/>
    </location>
</feature>
<accession>A0A9P6IL58</accession>
<dbReference type="SMART" id="SM00165">
    <property type="entry name" value="UBA"/>
    <property type="match status" value="1"/>
</dbReference>
<dbReference type="AlphaFoldDB" id="A0A9P6IL58"/>
<dbReference type="InterPro" id="IPR051573">
    <property type="entry name" value="Ankyrin-SOCS_box_domain"/>
</dbReference>
<dbReference type="InterPro" id="IPR036770">
    <property type="entry name" value="Ankyrin_rpt-contain_sf"/>
</dbReference>
<feature type="region of interest" description="Disordered" evidence="5">
    <location>
        <begin position="1"/>
        <end position="24"/>
    </location>
</feature>
<dbReference type="Gene3D" id="1.25.40.20">
    <property type="entry name" value="Ankyrin repeat-containing domain"/>
    <property type="match status" value="1"/>
</dbReference>
<feature type="domain" description="UBA" evidence="6">
    <location>
        <begin position="709"/>
        <end position="750"/>
    </location>
</feature>
<comment type="similarity">
    <text evidence="1">Belongs to the ankyrin SOCS box (ASB) family.</text>
</comment>
<feature type="repeat" description="ANK" evidence="4">
    <location>
        <begin position="372"/>
        <end position="404"/>
    </location>
</feature>
<dbReference type="Proteomes" id="UP000749646">
    <property type="component" value="Unassembled WGS sequence"/>
</dbReference>
<feature type="region of interest" description="Disordered" evidence="5">
    <location>
        <begin position="527"/>
        <end position="557"/>
    </location>
</feature>
<evidence type="ECO:0000256" key="2">
    <source>
        <dbReference type="ARBA" id="ARBA00022737"/>
    </source>
</evidence>
<keyword evidence="2" id="KW-0677">Repeat</keyword>
<dbReference type="GO" id="GO:0016567">
    <property type="term" value="P:protein ubiquitination"/>
    <property type="evidence" value="ECO:0007669"/>
    <property type="project" value="TreeGrafter"/>
</dbReference>
<feature type="region of interest" description="Disordered" evidence="5">
    <location>
        <begin position="577"/>
        <end position="624"/>
    </location>
</feature>
<dbReference type="EMBL" id="JAAAHW010010059">
    <property type="protein sequence ID" value="KAF9931376.1"/>
    <property type="molecule type" value="Genomic_DNA"/>
</dbReference>
<dbReference type="PROSITE" id="PS50088">
    <property type="entry name" value="ANK_REPEAT"/>
    <property type="match status" value="2"/>
</dbReference>
<dbReference type="InterPro" id="IPR016024">
    <property type="entry name" value="ARM-type_fold"/>
</dbReference>
<evidence type="ECO:0000256" key="5">
    <source>
        <dbReference type="SAM" id="MobiDB-lite"/>
    </source>
</evidence>
<feature type="compositionally biased region" description="Acidic residues" evidence="5">
    <location>
        <begin position="156"/>
        <end position="202"/>
    </location>
</feature>
<dbReference type="SUPFAM" id="SSF46934">
    <property type="entry name" value="UBA-like"/>
    <property type="match status" value="1"/>
</dbReference>
<dbReference type="Pfam" id="PF00023">
    <property type="entry name" value="Ank"/>
    <property type="match status" value="1"/>
</dbReference>
<evidence type="ECO:0000313" key="8">
    <source>
        <dbReference type="Proteomes" id="UP000749646"/>
    </source>
</evidence>
<evidence type="ECO:0000256" key="1">
    <source>
        <dbReference type="ARBA" id="ARBA00005949"/>
    </source>
</evidence>
<dbReference type="SUPFAM" id="SSF48403">
    <property type="entry name" value="Ankyrin repeat"/>
    <property type="match status" value="1"/>
</dbReference>
<keyword evidence="3 4" id="KW-0040">ANK repeat</keyword>
<evidence type="ECO:0000313" key="7">
    <source>
        <dbReference type="EMBL" id="KAF9931376.1"/>
    </source>
</evidence>
<keyword evidence="8" id="KW-1185">Reference proteome</keyword>
<evidence type="ECO:0000259" key="6">
    <source>
        <dbReference type="PROSITE" id="PS50030"/>
    </source>
</evidence>
<proteinExistence type="inferred from homology"/>
<protein>
    <submittedName>
        <fullName evidence="7">Tudor domain-containing protein 7</fullName>
    </submittedName>
</protein>
<feature type="region of interest" description="Disordered" evidence="5">
    <location>
        <begin position="152"/>
        <end position="202"/>
    </location>
</feature>
<gene>
    <name evidence="7" type="primary">TDRD7</name>
    <name evidence="7" type="ORF">BGZ65_004914</name>
</gene>
<dbReference type="InterPro" id="IPR009060">
    <property type="entry name" value="UBA-like_sf"/>
</dbReference>
<feature type="non-terminal residue" evidence="7">
    <location>
        <position position="1"/>
    </location>
</feature>
<feature type="compositionally biased region" description="Polar residues" evidence="5">
    <location>
        <begin position="801"/>
        <end position="811"/>
    </location>
</feature>